<evidence type="ECO:0000313" key="2">
    <source>
        <dbReference type="Proteomes" id="UP000631653"/>
    </source>
</evidence>
<accession>A0ABX0K542</accession>
<dbReference type="EMBL" id="WOSY01000012">
    <property type="protein sequence ID" value="NHN89463.1"/>
    <property type="molecule type" value="Genomic_DNA"/>
</dbReference>
<sequence length="58" mass="6291">MGPHTQRVASVIDLPIDGAFGCSSDRWESGLTIILAYRGWSFEGVMGTREKASSFSVI</sequence>
<gene>
    <name evidence="1" type="ORF">GOB81_12615</name>
</gene>
<proteinExistence type="predicted"/>
<name>A0ABX0K542_9PROT</name>
<protein>
    <submittedName>
        <fullName evidence="1">Uncharacterized protein</fullName>
    </submittedName>
</protein>
<comment type="caution">
    <text evidence="1">The sequence shown here is derived from an EMBL/GenBank/DDBJ whole genome shotgun (WGS) entry which is preliminary data.</text>
</comment>
<dbReference type="Proteomes" id="UP000631653">
    <property type="component" value="Unassembled WGS sequence"/>
</dbReference>
<reference evidence="1 2" key="1">
    <citation type="journal article" date="2020" name="Int. J. Syst. Evol. Microbiol.">
        <title>Novel acetic acid bacteria from cider fermentations: Acetobacter conturbans sp. nov. and Acetobacter fallax sp. nov.</title>
        <authorList>
            <person name="Sombolestani A.S."/>
            <person name="Cleenwerck I."/>
            <person name="Cnockaert M."/>
            <person name="Borremans W."/>
            <person name="Wieme A.D."/>
            <person name="De Vuyst L."/>
            <person name="Vandamme P."/>
        </authorList>
    </citation>
    <scope>NUCLEOTIDE SEQUENCE [LARGE SCALE GENOMIC DNA]</scope>
    <source>
        <strain evidence="1 2">LMG 1627</strain>
    </source>
</reference>
<keyword evidence="2" id="KW-1185">Reference proteome</keyword>
<organism evidence="1 2">
    <name type="scientific">Acetobacter conturbans</name>
    <dbReference type="NCBI Taxonomy" id="1737472"/>
    <lineage>
        <taxon>Bacteria</taxon>
        <taxon>Pseudomonadati</taxon>
        <taxon>Pseudomonadota</taxon>
        <taxon>Alphaproteobacteria</taxon>
        <taxon>Acetobacterales</taxon>
        <taxon>Acetobacteraceae</taxon>
        <taxon>Acetobacter</taxon>
    </lineage>
</organism>
<evidence type="ECO:0000313" key="1">
    <source>
        <dbReference type="EMBL" id="NHN89463.1"/>
    </source>
</evidence>